<gene>
    <name evidence="2" type="ORF">PHLCEN_2v4638</name>
</gene>
<protein>
    <submittedName>
        <fullName evidence="2">Uncharacterized protein</fullName>
    </submittedName>
</protein>
<sequence length="57" mass="6392">MVGHWLIMSAMSWWSLSSSRMTAGLVGGVELKDDQKHRTKVWAVNWSLETLSPSTCV</sequence>
<evidence type="ECO:0000313" key="3">
    <source>
        <dbReference type="Proteomes" id="UP000186601"/>
    </source>
</evidence>
<evidence type="ECO:0000256" key="1">
    <source>
        <dbReference type="SAM" id="SignalP"/>
    </source>
</evidence>
<name>A0A2R6PMX4_9APHY</name>
<feature type="chain" id="PRO_5015304187" evidence="1">
    <location>
        <begin position="19"/>
        <end position="57"/>
    </location>
</feature>
<reference evidence="2 3" key="1">
    <citation type="submission" date="2018-02" db="EMBL/GenBank/DDBJ databases">
        <title>Genome sequence of the basidiomycete white-rot fungus Phlebia centrifuga.</title>
        <authorList>
            <person name="Granchi Z."/>
            <person name="Peng M."/>
            <person name="de Vries R.P."/>
            <person name="Hilden K."/>
            <person name="Makela M.R."/>
            <person name="Grigoriev I."/>
            <person name="Riley R."/>
        </authorList>
    </citation>
    <scope>NUCLEOTIDE SEQUENCE [LARGE SCALE GENOMIC DNA]</scope>
    <source>
        <strain evidence="2 3">FBCC195</strain>
    </source>
</reference>
<feature type="signal peptide" evidence="1">
    <location>
        <begin position="1"/>
        <end position="18"/>
    </location>
</feature>
<evidence type="ECO:0000313" key="2">
    <source>
        <dbReference type="EMBL" id="PSR93743.1"/>
    </source>
</evidence>
<dbReference type="Proteomes" id="UP000186601">
    <property type="component" value="Unassembled WGS sequence"/>
</dbReference>
<keyword evidence="3" id="KW-1185">Reference proteome</keyword>
<keyword evidence="1" id="KW-0732">Signal</keyword>
<comment type="caution">
    <text evidence="2">The sequence shown here is derived from an EMBL/GenBank/DDBJ whole genome shotgun (WGS) entry which is preliminary data.</text>
</comment>
<dbReference type="AlphaFoldDB" id="A0A2R6PMX4"/>
<organism evidence="2 3">
    <name type="scientific">Hermanssonia centrifuga</name>
    <dbReference type="NCBI Taxonomy" id="98765"/>
    <lineage>
        <taxon>Eukaryota</taxon>
        <taxon>Fungi</taxon>
        <taxon>Dikarya</taxon>
        <taxon>Basidiomycota</taxon>
        <taxon>Agaricomycotina</taxon>
        <taxon>Agaricomycetes</taxon>
        <taxon>Polyporales</taxon>
        <taxon>Meruliaceae</taxon>
        <taxon>Hermanssonia</taxon>
    </lineage>
</organism>
<proteinExistence type="predicted"/>
<dbReference type="EMBL" id="MLYV02000468">
    <property type="protein sequence ID" value="PSR93743.1"/>
    <property type="molecule type" value="Genomic_DNA"/>
</dbReference>
<accession>A0A2R6PMX4</accession>